<proteinExistence type="inferred from homology"/>
<evidence type="ECO:0000256" key="7">
    <source>
        <dbReference type="ARBA" id="ARBA00023295"/>
    </source>
</evidence>
<gene>
    <name evidence="11" type="ORF">G6N77_04685</name>
</gene>
<dbReference type="InterPro" id="IPR001360">
    <property type="entry name" value="Glyco_hydro_1"/>
</dbReference>
<name>A0ABX0DAL1_9MICC</name>
<dbReference type="NCBIfam" id="TIGR03356">
    <property type="entry name" value="BGL"/>
    <property type="match status" value="1"/>
</dbReference>
<evidence type="ECO:0000313" key="12">
    <source>
        <dbReference type="Proteomes" id="UP000479226"/>
    </source>
</evidence>
<organism evidence="11 12">
    <name type="scientific">Arthrobacter silviterrae</name>
    <dbReference type="NCBI Taxonomy" id="2026658"/>
    <lineage>
        <taxon>Bacteria</taxon>
        <taxon>Bacillati</taxon>
        <taxon>Actinomycetota</taxon>
        <taxon>Actinomycetes</taxon>
        <taxon>Micrococcales</taxon>
        <taxon>Micrococcaceae</taxon>
        <taxon>Arthrobacter</taxon>
    </lineage>
</organism>
<dbReference type="Proteomes" id="UP000479226">
    <property type="component" value="Unassembled WGS sequence"/>
</dbReference>
<accession>A0ABX0DAL1</accession>
<comment type="caution">
    <text evidence="11">The sequence shown here is derived from an EMBL/GenBank/DDBJ whole genome shotgun (WGS) entry which is preliminary data.</text>
</comment>
<evidence type="ECO:0000256" key="6">
    <source>
        <dbReference type="ARBA" id="ARBA00023277"/>
    </source>
</evidence>
<dbReference type="InterPro" id="IPR017853">
    <property type="entry name" value="GH"/>
</dbReference>
<evidence type="ECO:0000256" key="5">
    <source>
        <dbReference type="ARBA" id="ARBA00023001"/>
    </source>
</evidence>
<dbReference type="Pfam" id="PF00232">
    <property type="entry name" value="Glyco_hydro_1"/>
    <property type="match status" value="1"/>
</dbReference>
<evidence type="ECO:0000256" key="1">
    <source>
        <dbReference type="ARBA" id="ARBA00000448"/>
    </source>
</evidence>
<sequence>MDKSATPCFPPGFVWGVSTAAYQVEGAVGEGGRGQSSWDAFAAEPGRIRGGDTAEVACDHYHRYPEDIALMADLGVDAYRFSFSWPRVQPGGSGPVNAEGLAFYDRLVDGLLAAGIAPTPTLFHWDTPLELERAGGWLNRDTAERFAEYAGLLGSHFSDRIPRWMTLNEPVSLTMLGYGAGIHAPGLELGFDALPAAHHLLLAHGLGVQSLRAAGAGSIGIANNHGATWPASQAVEDLEAAALYDNLANWIFADPILTGAYPDVLAPYLPGVADADLATIATPIDWYGINSYNPTVVGAPAAGTGGLIDGHALDASLPFSLRDVEGYPRTDFGWPIVPEAFTEMLLGFKARYGSKLPPIYITENGAAFNDGPGADGRVHDQRRIDYTAAHLQALRAAMDGGVDIRGYFHWSLLDNFEWAAGYSQRFGLVHVDYGTQRRTPKDSFHWYRGVIGESKSG</sequence>
<keyword evidence="12" id="KW-1185">Reference proteome</keyword>
<keyword evidence="4 10" id="KW-0378">Hydrolase</keyword>
<comment type="similarity">
    <text evidence="2 10">Belongs to the glycosyl hydrolase 1 family.</text>
</comment>
<evidence type="ECO:0000313" key="11">
    <source>
        <dbReference type="EMBL" id="NGN82761.1"/>
    </source>
</evidence>
<dbReference type="Gene3D" id="3.20.20.80">
    <property type="entry name" value="Glycosidases"/>
    <property type="match status" value="1"/>
</dbReference>
<reference evidence="11 12" key="1">
    <citation type="submission" date="2020-02" db="EMBL/GenBank/DDBJ databases">
        <title>Genome sequence of the type strain DSM 27180 of Arthrobacter silviterrae.</title>
        <authorList>
            <person name="Gao J."/>
            <person name="Sun J."/>
        </authorList>
    </citation>
    <scope>NUCLEOTIDE SEQUENCE [LARGE SCALE GENOMIC DNA]</scope>
    <source>
        <strain evidence="11 12">DSM 27180</strain>
    </source>
</reference>
<keyword evidence="5" id="KW-0136">Cellulose degradation</keyword>
<dbReference type="PANTHER" id="PTHR10353">
    <property type="entry name" value="GLYCOSYL HYDROLASE"/>
    <property type="match status" value="1"/>
</dbReference>
<evidence type="ECO:0000256" key="8">
    <source>
        <dbReference type="ARBA" id="ARBA00023326"/>
    </source>
</evidence>
<dbReference type="PRINTS" id="PR00131">
    <property type="entry name" value="GLHYDRLASE1"/>
</dbReference>
<evidence type="ECO:0000256" key="2">
    <source>
        <dbReference type="ARBA" id="ARBA00010838"/>
    </source>
</evidence>
<keyword evidence="6" id="KW-0119">Carbohydrate metabolism</keyword>
<evidence type="ECO:0000256" key="9">
    <source>
        <dbReference type="PROSITE-ProRule" id="PRU10055"/>
    </source>
</evidence>
<keyword evidence="7 10" id="KW-0326">Glycosidase</keyword>
<dbReference type="InterPro" id="IPR017736">
    <property type="entry name" value="Glyco_hydro_1_beta-glucosidase"/>
</dbReference>
<dbReference type="PROSITE" id="PS00653">
    <property type="entry name" value="GLYCOSYL_HYDROL_F1_2"/>
    <property type="match status" value="1"/>
</dbReference>
<dbReference type="EC" id="3.2.1.21" evidence="3 10"/>
<dbReference type="GO" id="GO:0004565">
    <property type="term" value="F:beta-galactosidase activity"/>
    <property type="evidence" value="ECO:0007669"/>
    <property type="project" value="UniProtKB-EC"/>
</dbReference>
<keyword evidence="8" id="KW-0624">Polysaccharide degradation</keyword>
<dbReference type="RefSeq" id="WP_165180860.1">
    <property type="nucleotide sequence ID" value="NZ_JAAKZI010000005.1"/>
</dbReference>
<dbReference type="InterPro" id="IPR033132">
    <property type="entry name" value="GH_1_N_CS"/>
</dbReference>
<dbReference type="PANTHER" id="PTHR10353:SF36">
    <property type="entry name" value="LP05116P"/>
    <property type="match status" value="1"/>
</dbReference>
<evidence type="ECO:0000256" key="4">
    <source>
        <dbReference type="ARBA" id="ARBA00022801"/>
    </source>
</evidence>
<evidence type="ECO:0000256" key="10">
    <source>
        <dbReference type="RuleBase" id="RU361175"/>
    </source>
</evidence>
<dbReference type="SUPFAM" id="SSF51445">
    <property type="entry name" value="(Trans)glycosidases"/>
    <property type="match status" value="1"/>
</dbReference>
<comment type="catalytic activity">
    <reaction evidence="1 10">
        <text>Hydrolysis of terminal, non-reducing beta-D-glucosyl residues with release of beta-D-glucose.</text>
        <dbReference type="EC" id="3.2.1.21"/>
    </reaction>
</comment>
<protein>
    <recommendedName>
        <fullName evidence="3 10">Beta-glucosidase</fullName>
        <ecNumber evidence="3 10">3.2.1.21</ecNumber>
    </recommendedName>
</protein>
<feature type="active site" description="Nucleophile" evidence="9">
    <location>
        <position position="363"/>
    </location>
</feature>
<dbReference type="InterPro" id="IPR018120">
    <property type="entry name" value="Glyco_hydro_1_AS"/>
</dbReference>
<dbReference type="PROSITE" id="PS00572">
    <property type="entry name" value="GLYCOSYL_HYDROL_F1_1"/>
    <property type="match status" value="1"/>
</dbReference>
<dbReference type="EMBL" id="JAAKZI010000005">
    <property type="protein sequence ID" value="NGN82761.1"/>
    <property type="molecule type" value="Genomic_DNA"/>
</dbReference>
<evidence type="ECO:0000256" key="3">
    <source>
        <dbReference type="ARBA" id="ARBA00012744"/>
    </source>
</evidence>